<feature type="region of interest" description="Disordered" evidence="1">
    <location>
        <begin position="137"/>
        <end position="161"/>
    </location>
</feature>
<dbReference type="InterPro" id="IPR024624">
    <property type="entry name" value="Pyridox_Oxase_Alr4036_FMN-bd"/>
</dbReference>
<dbReference type="PANTHER" id="PTHR28243:SF1">
    <property type="entry name" value="PYRIDOXAMINE 5'-PHOSPHATE OXIDASE ALR4036 FAMILY FMN-BINDING DOMAIN-CONTAINING PROTEIN"/>
    <property type="match status" value="1"/>
</dbReference>
<sequence>MALADAAATASKIASPIWRSKLQASLVSNKNLVYSRYVQLATVKADGRPANRTVVFRGFLGDSDDALTFVTDSRSRKIQEVACNPAAEVAWYFPETREQYRIAGNLTIVDAAAGDSALQAARIRAWSALSDAGRQQFGWPQPGLPRAQQDPTAWSGAAPGPQDPPLDTFCLMVLRPEEVEQVLLLSNERYRYVRQELQESGSTVSWSEESINP</sequence>
<evidence type="ECO:0000256" key="1">
    <source>
        <dbReference type="SAM" id="MobiDB-lite"/>
    </source>
</evidence>
<feature type="domain" description="Pyridoxamine 5'-phosphate oxidase Alr4036 family FMN-binding" evidence="2">
    <location>
        <begin position="17"/>
        <end position="109"/>
    </location>
</feature>
<evidence type="ECO:0000313" key="3">
    <source>
        <dbReference type="EMBL" id="GFR50131.1"/>
    </source>
</evidence>
<reference evidence="3 4" key="1">
    <citation type="journal article" date="2021" name="Sci. Rep.">
        <title>Genome sequencing of the multicellular alga Astrephomene provides insights into convergent evolution of germ-soma differentiation.</title>
        <authorList>
            <person name="Yamashita S."/>
            <person name="Yamamoto K."/>
            <person name="Matsuzaki R."/>
            <person name="Suzuki S."/>
            <person name="Yamaguchi H."/>
            <person name="Hirooka S."/>
            <person name="Minakuchi Y."/>
            <person name="Miyagishima S."/>
            <person name="Kawachi M."/>
            <person name="Toyoda A."/>
            <person name="Nozaki H."/>
        </authorList>
    </citation>
    <scope>NUCLEOTIDE SEQUENCE [LARGE SCALE GENOMIC DNA]</scope>
    <source>
        <strain evidence="3 4">NIES-4017</strain>
    </source>
</reference>
<dbReference type="Gene3D" id="2.30.110.10">
    <property type="entry name" value="Electron Transport, Fmn-binding Protein, Chain A"/>
    <property type="match status" value="1"/>
</dbReference>
<dbReference type="InterPro" id="IPR012349">
    <property type="entry name" value="Split_barrel_FMN-bd"/>
</dbReference>
<dbReference type="Proteomes" id="UP001054857">
    <property type="component" value="Unassembled WGS sequence"/>
</dbReference>
<dbReference type="EMBL" id="BMAR01000035">
    <property type="protein sequence ID" value="GFR50131.1"/>
    <property type="molecule type" value="Genomic_DNA"/>
</dbReference>
<gene>
    <name evidence="3" type="ORF">Agub_g12283</name>
</gene>
<dbReference type="GO" id="GO:0010181">
    <property type="term" value="F:FMN binding"/>
    <property type="evidence" value="ECO:0007669"/>
    <property type="project" value="InterPro"/>
</dbReference>
<dbReference type="AlphaFoldDB" id="A0AAD3E2G8"/>
<evidence type="ECO:0000313" key="4">
    <source>
        <dbReference type="Proteomes" id="UP001054857"/>
    </source>
</evidence>
<proteinExistence type="predicted"/>
<dbReference type="PANTHER" id="PTHR28243">
    <property type="entry name" value="AGL049CP"/>
    <property type="match status" value="1"/>
</dbReference>
<name>A0AAD3E2G8_9CHLO</name>
<dbReference type="Pfam" id="PF12766">
    <property type="entry name" value="Pyridox_oxase_2"/>
    <property type="match status" value="1"/>
</dbReference>
<dbReference type="SUPFAM" id="SSF50475">
    <property type="entry name" value="FMN-binding split barrel"/>
    <property type="match status" value="1"/>
</dbReference>
<keyword evidence="4" id="KW-1185">Reference proteome</keyword>
<protein>
    <recommendedName>
        <fullName evidence="2">Pyridoxamine 5'-phosphate oxidase Alr4036 family FMN-binding domain-containing protein</fullName>
    </recommendedName>
</protein>
<comment type="caution">
    <text evidence="3">The sequence shown here is derived from an EMBL/GenBank/DDBJ whole genome shotgun (WGS) entry which is preliminary data.</text>
</comment>
<accession>A0AAD3E2G8</accession>
<organism evidence="3 4">
    <name type="scientific">Astrephomene gubernaculifera</name>
    <dbReference type="NCBI Taxonomy" id="47775"/>
    <lineage>
        <taxon>Eukaryota</taxon>
        <taxon>Viridiplantae</taxon>
        <taxon>Chlorophyta</taxon>
        <taxon>core chlorophytes</taxon>
        <taxon>Chlorophyceae</taxon>
        <taxon>CS clade</taxon>
        <taxon>Chlamydomonadales</taxon>
        <taxon>Astrephomenaceae</taxon>
        <taxon>Astrephomene</taxon>
    </lineage>
</organism>
<evidence type="ECO:0000259" key="2">
    <source>
        <dbReference type="Pfam" id="PF12766"/>
    </source>
</evidence>